<dbReference type="AlphaFoldDB" id="A0A660SJ52"/>
<protein>
    <recommendedName>
        <fullName evidence="3">LysM domain-containing protein</fullName>
    </recommendedName>
</protein>
<dbReference type="Gene3D" id="3.10.450.350">
    <property type="match status" value="1"/>
</dbReference>
<accession>A0A660SJ52</accession>
<proteinExistence type="predicted"/>
<evidence type="ECO:0000313" key="2">
    <source>
        <dbReference type="Proteomes" id="UP000271125"/>
    </source>
</evidence>
<evidence type="ECO:0008006" key="3">
    <source>
        <dbReference type="Google" id="ProtNLM"/>
    </source>
</evidence>
<reference evidence="1 2" key="1">
    <citation type="submission" date="2018-06" db="EMBL/GenBank/DDBJ databases">
        <title>Extensive metabolic versatility and redundancy in microbially diverse, dynamic hydrothermal sediments.</title>
        <authorList>
            <person name="Dombrowski N."/>
            <person name="Teske A."/>
            <person name="Baker B.J."/>
        </authorList>
    </citation>
    <scope>NUCLEOTIDE SEQUENCE [LARGE SCALE GENOMIC DNA]</scope>
    <source>
        <strain evidence="1">B10_G13</strain>
    </source>
</reference>
<dbReference type="EMBL" id="QNBD01000122">
    <property type="protein sequence ID" value="RKX70713.1"/>
    <property type="molecule type" value="Genomic_DNA"/>
</dbReference>
<gene>
    <name evidence="1" type="ORF">DRP43_03115</name>
</gene>
<name>A0A660SJ52_UNCT6</name>
<comment type="caution">
    <text evidence="1">The sequence shown here is derived from an EMBL/GenBank/DDBJ whole genome shotgun (WGS) entry which is preliminary data.</text>
</comment>
<feature type="non-terminal residue" evidence="1">
    <location>
        <position position="178"/>
    </location>
</feature>
<dbReference type="Proteomes" id="UP000271125">
    <property type="component" value="Unassembled WGS sequence"/>
</dbReference>
<sequence length="178" mass="20465">MSIIVLATILAGCKTTTGVRVKDNNIIYDNDDIYILTKYKIRKGDKLLDILNKINLSSSLNRNIIKKFRSFQEPNCIQPGKTISLKRKLNGKFYSLEYDKSIDSTYLIINVNDSLIVLAMDQDIVTKDEYICGIIKGNVYTTVINYKESPTLALYIEKIFLGRYNFYHDICEGDSFYI</sequence>
<evidence type="ECO:0000313" key="1">
    <source>
        <dbReference type="EMBL" id="RKX70713.1"/>
    </source>
</evidence>
<organism evidence="1 2">
    <name type="scientific">candidate division TA06 bacterium</name>
    <dbReference type="NCBI Taxonomy" id="2250710"/>
    <lineage>
        <taxon>Bacteria</taxon>
        <taxon>Bacteria division TA06</taxon>
    </lineage>
</organism>